<keyword evidence="3 8" id="KW-1134">Transmembrane beta strand</keyword>
<comment type="subcellular location">
    <subcellularLocation>
        <location evidence="1 8">Cell outer membrane</location>
        <topology evidence="1 8">Multi-pass membrane protein</topology>
    </subcellularLocation>
</comment>
<evidence type="ECO:0000256" key="6">
    <source>
        <dbReference type="ARBA" id="ARBA00023136"/>
    </source>
</evidence>
<organism evidence="13 16">
    <name type="scientific">Pseudoalteromonas lipolytica</name>
    <dbReference type="NCBI Taxonomy" id="570156"/>
    <lineage>
        <taxon>Bacteria</taxon>
        <taxon>Pseudomonadati</taxon>
        <taxon>Pseudomonadota</taxon>
        <taxon>Gammaproteobacteria</taxon>
        <taxon>Alteromonadales</taxon>
        <taxon>Pseudoalteromonadaceae</taxon>
        <taxon>Pseudoalteromonas</taxon>
    </lineage>
</organism>
<gene>
    <name evidence="13" type="ORF">D0907_02950</name>
    <name evidence="14" type="ORF">SAMN04487854_10580</name>
</gene>
<dbReference type="InterPro" id="IPR039426">
    <property type="entry name" value="TonB-dep_rcpt-like"/>
</dbReference>
<sequence>MRNQLIKPCAIALAVTSALCQQAYANEAEEVKIDRQQTTNSVNVKPEAKEDVEQIIVTGSRLKRDSFSVTTPLVTMDKAAIEDTGLSNLSDILVDNMPGLGIDIGNTTSQSNNSNTGLSTVELRNLGANRTLTLIDGRRVVANSYSGNYVSLNTIPSGMVERVEIISGGASATYGADAVAGVVNIITQSKKEGFDFSAKTGRTDEGGGKTFTIDANYGSSFAEDRGYMYVSANWDRDFGISYYDRKRAQMEADVFYNEDELCNGVGTTTGDQCMRDTTRADWRDRSDGLPGGVFLESSKNDTQFWYDGTNLRDDWAGNEELYGINSAQYVMLNVPSDNLSLALKADFDINDSTTAYAQVQFSKSGSFNNKSPEDTSEGSEVVYINPTTGEAEPFSAGYIPIDNPYVPQRIIDSDPYKDRIYWDRRFNEVGNISTDNNRETIRTWAGLQGTMFDEMWDWDVSVGYGRYKQKQVRANELSLVRLAQALDAEKLNDGTIQCADSDARDEGCVAVNLFGEGSITPEMADWIRSTPVLETTNEQLTLMGYISGDLFELPAGYVSSVFGGEYRRDSQDIKTSTDMQTGGITYNYMPEFYGEIDVVEAFAEFGIPLLRDAPLAKSLDAETSIRISNYDIDEVGTVASYKLGLFWKPVDTLALRANYARAQRAPTITEFMSPERGDYDSYKDICDGVTATSDDIGHNNCRLDPAIAALITEDASFELDDDNSGYSPSSGNSNIKEETADTYTAGFTYSPESLKDFNLAVDYYDIAIEDAIDEISNENILYQCYASNTGYGTTNPFCNDITRGSDGQINKIQQREYNLDEIRTRGYDVVATYNFDLDDMGNIAVKLDYNHIIEHSQTFLGEDGDFVTTNYVGYGRGKDKAAFSLSWSNENLRIRWSSQFQGSFREDEQLDRDYEKAIAKNTEKCANESADCISNPEPLAFQKFGSFIKHNLAASYTMELDNNSELRLSGGINNIFDNNGAFFPHGTGNFNSDWGGGKGRYMFIGAQYSF</sequence>
<accession>A0AAD0RXK8</accession>
<evidence type="ECO:0000313" key="16">
    <source>
        <dbReference type="Proteomes" id="UP000264605"/>
    </source>
</evidence>
<dbReference type="KEGG" id="pdj:D0907_02950"/>
<comment type="similarity">
    <text evidence="8 9">Belongs to the TonB-dependent receptor family.</text>
</comment>
<dbReference type="AlphaFoldDB" id="A0AAD0RXK8"/>
<keyword evidence="6 8" id="KW-0472">Membrane</keyword>
<keyword evidence="2 8" id="KW-0813">Transport</keyword>
<keyword evidence="5 9" id="KW-0798">TonB box</keyword>
<dbReference type="Pfam" id="PF07715">
    <property type="entry name" value="Plug"/>
    <property type="match status" value="1"/>
</dbReference>
<evidence type="ECO:0000256" key="4">
    <source>
        <dbReference type="ARBA" id="ARBA00022692"/>
    </source>
</evidence>
<evidence type="ECO:0000256" key="5">
    <source>
        <dbReference type="ARBA" id="ARBA00023077"/>
    </source>
</evidence>
<dbReference type="Gene3D" id="2.170.130.10">
    <property type="entry name" value="TonB-dependent receptor, plug domain"/>
    <property type="match status" value="1"/>
</dbReference>
<dbReference type="InterPro" id="IPR037066">
    <property type="entry name" value="Plug_dom_sf"/>
</dbReference>
<evidence type="ECO:0000256" key="2">
    <source>
        <dbReference type="ARBA" id="ARBA00022448"/>
    </source>
</evidence>
<name>A0AAD0RXK8_9GAMM</name>
<dbReference type="Pfam" id="PF00593">
    <property type="entry name" value="TonB_dep_Rec_b-barrel"/>
    <property type="match status" value="1"/>
</dbReference>
<feature type="domain" description="TonB-dependent receptor-like beta-barrel" evidence="11">
    <location>
        <begin position="417"/>
        <end position="975"/>
    </location>
</feature>
<evidence type="ECO:0000259" key="11">
    <source>
        <dbReference type="Pfam" id="PF00593"/>
    </source>
</evidence>
<reference evidence="13 16" key="2">
    <citation type="submission" date="2018-08" db="EMBL/GenBank/DDBJ databases">
        <title>Draft genome sequence of Pseudoalteromonas donghaensis HJ51.</title>
        <authorList>
            <person name="Oh J."/>
            <person name="Roh D."/>
        </authorList>
    </citation>
    <scope>NUCLEOTIDE SEQUENCE [LARGE SCALE GENOMIC DNA]</scope>
    <source>
        <strain evidence="13 16">HJ51</strain>
    </source>
</reference>
<dbReference type="PANTHER" id="PTHR47234">
    <property type="match status" value="1"/>
</dbReference>
<dbReference type="InterPro" id="IPR012910">
    <property type="entry name" value="Plug_dom"/>
</dbReference>
<evidence type="ECO:0000313" key="14">
    <source>
        <dbReference type="EMBL" id="SFT58117.1"/>
    </source>
</evidence>
<dbReference type="EMBL" id="CP032090">
    <property type="protein sequence ID" value="AXV64306.1"/>
    <property type="molecule type" value="Genomic_DNA"/>
</dbReference>
<dbReference type="SUPFAM" id="SSF56935">
    <property type="entry name" value="Porins"/>
    <property type="match status" value="1"/>
</dbReference>
<evidence type="ECO:0000259" key="12">
    <source>
        <dbReference type="Pfam" id="PF07715"/>
    </source>
</evidence>
<evidence type="ECO:0000256" key="9">
    <source>
        <dbReference type="RuleBase" id="RU003357"/>
    </source>
</evidence>
<dbReference type="GO" id="GO:0009279">
    <property type="term" value="C:cell outer membrane"/>
    <property type="evidence" value="ECO:0007669"/>
    <property type="project" value="UniProtKB-SubCell"/>
</dbReference>
<reference evidence="14 15" key="1">
    <citation type="submission" date="2016-10" db="EMBL/GenBank/DDBJ databases">
        <authorList>
            <person name="Varghese N."/>
            <person name="Submissions S."/>
        </authorList>
    </citation>
    <scope>NUCLEOTIDE SEQUENCE [LARGE SCALE GENOMIC DNA]</scope>
    <source>
        <strain evidence="14 15">CGMCC 1.8499</strain>
    </source>
</reference>
<keyword evidence="4 8" id="KW-0812">Transmembrane</keyword>
<evidence type="ECO:0000256" key="1">
    <source>
        <dbReference type="ARBA" id="ARBA00004571"/>
    </source>
</evidence>
<evidence type="ECO:0000256" key="10">
    <source>
        <dbReference type="SAM" id="SignalP"/>
    </source>
</evidence>
<dbReference type="RefSeq" id="WP_036971073.1">
    <property type="nucleotide sequence ID" value="NZ_CP032090.1"/>
</dbReference>
<dbReference type="PANTHER" id="PTHR47234:SF2">
    <property type="entry name" value="TONB-DEPENDENT RECEPTOR"/>
    <property type="match status" value="1"/>
</dbReference>
<evidence type="ECO:0000256" key="7">
    <source>
        <dbReference type="ARBA" id="ARBA00023237"/>
    </source>
</evidence>
<dbReference type="Proteomes" id="UP000264605">
    <property type="component" value="Chromosome"/>
</dbReference>
<dbReference type="PROSITE" id="PS52016">
    <property type="entry name" value="TONB_DEPENDENT_REC_3"/>
    <property type="match status" value="1"/>
</dbReference>
<evidence type="ECO:0000313" key="15">
    <source>
        <dbReference type="Proteomes" id="UP000183805"/>
    </source>
</evidence>
<keyword evidence="13" id="KW-0675">Receptor</keyword>
<dbReference type="InterPro" id="IPR036942">
    <property type="entry name" value="Beta-barrel_TonB_sf"/>
</dbReference>
<feature type="chain" id="PRO_5041965299" evidence="10">
    <location>
        <begin position="26"/>
        <end position="1010"/>
    </location>
</feature>
<dbReference type="EMBL" id="FPAZ01000005">
    <property type="protein sequence ID" value="SFT58117.1"/>
    <property type="molecule type" value="Genomic_DNA"/>
</dbReference>
<proteinExistence type="inferred from homology"/>
<dbReference type="InterPro" id="IPR000531">
    <property type="entry name" value="Beta-barrel_TonB"/>
</dbReference>
<evidence type="ECO:0000256" key="3">
    <source>
        <dbReference type="ARBA" id="ARBA00022452"/>
    </source>
</evidence>
<dbReference type="GeneID" id="99504402"/>
<evidence type="ECO:0000256" key="8">
    <source>
        <dbReference type="PROSITE-ProRule" id="PRU01360"/>
    </source>
</evidence>
<keyword evidence="10" id="KW-0732">Signal</keyword>
<feature type="domain" description="TonB-dependent receptor plug" evidence="12">
    <location>
        <begin position="69"/>
        <end position="182"/>
    </location>
</feature>
<evidence type="ECO:0000313" key="13">
    <source>
        <dbReference type="EMBL" id="AXV64306.1"/>
    </source>
</evidence>
<dbReference type="Gene3D" id="2.40.170.20">
    <property type="entry name" value="TonB-dependent receptor, beta-barrel domain"/>
    <property type="match status" value="1"/>
</dbReference>
<keyword evidence="7 8" id="KW-0998">Cell outer membrane</keyword>
<dbReference type="Proteomes" id="UP000183805">
    <property type="component" value="Unassembled WGS sequence"/>
</dbReference>
<keyword evidence="15" id="KW-1185">Reference proteome</keyword>
<feature type="signal peptide" evidence="10">
    <location>
        <begin position="1"/>
        <end position="25"/>
    </location>
</feature>
<protein>
    <submittedName>
        <fullName evidence="13 14">TonB-dependent receptor</fullName>
    </submittedName>
</protein>